<dbReference type="EMBL" id="KY290955">
    <property type="protein sequence ID" value="APU01749.1"/>
    <property type="molecule type" value="Genomic_DNA"/>
</dbReference>
<name>A0A219YCM6_9CAUD</name>
<evidence type="ECO:0000313" key="2">
    <source>
        <dbReference type="Proteomes" id="UP000225215"/>
    </source>
</evidence>
<organism evidence="1 2">
    <name type="scientific">Aeromonas phage 65.2</name>
    <dbReference type="NCBI Taxonomy" id="1932896"/>
    <lineage>
        <taxon>Viruses</taxon>
        <taxon>Duplodnaviria</taxon>
        <taxon>Heunggongvirae</taxon>
        <taxon>Uroviricota</taxon>
        <taxon>Caudoviricetes</taxon>
        <taxon>Pantevenvirales</taxon>
        <taxon>Straboviridae</taxon>
        <taxon>Emmerichvirinae</taxon>
        <taxon>Ishigurovirus</taxon>
        <taxon>Ishigurovirus osborne</taxon>
    </lineage>
</organism>
<dbReference type="Proteomes" id="UP000225215">
    <property type="component" value="Segment"/>
</dbReference>
<proteinExistence type="predicted"/>
<accession>A0A219YCM6</accession>
<evidence type="ECO:0000313" key="1">
    <source>
        <dbReference type="EMBL" id="APU01749.1"/>
    </source>
</evidence>
<protein>
    <submittedName>
        <fullName evidence="1">Uncharacterized protein</fullName>
    </submittedName>
</protein>
<reference evidence="1 2" key="1">
    <citation type="journal article" date="2017" name="Sci. Rep.">
        <title>Characterization and diversity of phages infecting Aeromonas salmonicida subsp. salmonicida.</title>
        <authorList>
            <person name="Vincent A.T."/>
            <person name="Paquet V.E."/>
            <person name="Bernatchez A."/>
            <person name="Tremblay D.M."/>
            <person name="Moineau S."/>
            <person name="Charette S.J."/>
        </authorList>
    </citation>
    <scope>NUCLEOTIDE SEQUENCE [LARGE SCALE GENOMIC DNA]</scope>
</reference>
<sequence length="102" mass="11775">MDLSDFSAFNTSRKIMENTSITKSQIVPLIERVVDDMVEKSVKFSYMDSNEISKFSKQNGLNTQLVTILFVDTLRELGYTVLSGNQYNETYYNISIDERVKK</sequence>